<reference evidence="2" key="1">
    <citation type="submission" date="2022-10" db="EMBL/GenBank/DDBJ databases">
        <title>Tapping the CABI collections for fungal endophytes: first genome assemblies for Collariella, Neodidymelliopsis, Ascochyta clinopodiicola, Didymella pomorum, Didymosphaeria variabile, Neocosmospora piperis and Neocucurbitaria cava.</title>
        <authorList>
            <person name="Hill R."/>
        </authorList>
    </citation>
    <scope>NUCLEOTIDE SEQUENCE</scope>
    <source>
        <strain evidence="2">IMI 356814</strain>
    </source>
</reference>
<name>A0A9W8Y8D3_9PLEO</name>
<feature type="compositionally biased region" description="Basic and acidic residues" evidence="1">
    <location>
        <begin position="175"/>
        <end position="202"/>
    </location>
</feature>
<feature type="compositionally biased region" description="Low complexity" evidence="1">
    <location>
        <begin position="10"/>
        <end position="28"/>
    </location>
</feature>
<organism evidence="2 3">
    <name type="scientific">Neocucurbitaria cava</name>
    <dbReference type="NCBI Taxonomy" id="798079"/>
    <lineage>
        <taxon>Eukaryota</taxon>
        <taxon>Fungi</taxon>
        <taxon>Dikarya</taxon>
        <taxon>Ascomycota</taxon>
        <taxon>Pezizomycotina</taxon>
        <taxon>Dothideomycetes</taxon>
        <taxon>Pleosporomycetidae</taxon>
        <taxon>Pleosporales</taxon>
        <taxon>Pleosporineae</taxon>
        <taxon>Cucurbitariaceae</taxon>
        <taxon>Neocucurbitaria</taxon>
    </lineage>
</organism>
<evidence type="ECO:0000313" key="2">
    <source>
        <dbReference type="EMBL" id="KAJ4370608.1"/>
    </source>
</evidence>
<protein>
    <submittedName>
        <fullName evidence="2">Uncharacterized protein</fullName>
    </submittedName>
</protein>
<evidence type="ECO:0000256" key="1">
    <source>
        <dbReference type="SAM" id="MobiDB-lite"/>
    </source>
</evidence>
<sequence>MKKKKQFFFSANSKRSTASTRRSTAGARKPTVASANKTKNTTNASEQPLDDPNAIKEAVSTPHRYNILWSTAKRSKWNCWKGDGVLDISSSGSAVLRDATTSEVLALWTEGSRVTNTESTNNPHNHSSKFFVQDIFAAMGSLPSNAGDQSPHEKDDHSPMTDNDGILSDAVVDPVHSHESTEDVMEHNPPDHDETRQDESFF</sequence>
<gene>
    <name evidence="2" type="ORF">N0V83_005129</name>
</gene>
<proteinExistence type="predicted"/>
<dbReference type="EMBL" id="JAPEUY010000008">
    <property type="protein sequence ID" value="KAJ4370608.1"/>
    <property type="molecule type" value="Genomic_DNA"/>
</dbReference>
<feature type="compositionally biased region" description="Basic and acidic residues" evidence="1">
    <location>
        <begin position="150"/>
        <end position="159"/>
    </location>
</feature>
<dbReference type="Proteomes" id="UP001140560">
    <property type="component" value="Unassembled WGS sequence"/>
</dbReference>
<accession>A0A9W8Y8D3</accession>
<keyword evidence="3" id="KW-1185">Reference proteome</keyword>
<comment type="caution">
    <text evidence="2">The sequence shown here is derived from an EMBL/GenBank/DDBJ whole genome shotgun (WGS) entry which is preliminary data.</text>
</comment>
<feature type="region of interest" description="Disordered" evidence="1">
    <location>
        <begin position="141"/>
        <end position="202"/>
    </location>
</feature>
<dbReference type="AlphaFoldDB" id="A0A9W8Y8D3"/>
<feature type="region of interest" description="Disordered" evidence="1">
    <location>
        <begin position="1"/>
        <end position="51"/>
    </location>
</feature>
<feature type="compositionally biased region" description="Polar residues" evidence="1">
    <location>
        <begin position="33"/>
        <end position="46"/>
    </location>
</feature>
<evidence type="ECO:0000313" key="3">
    <source>
        <dbReference type="Proteomes" id="UP001140560"/>
    </source>
</evidence>